<feature type="compositionally biased region" description="Basic and acidic residues" evidence="2">
    <location>
        <begin position="873"/>
        <end position="886"/>
    </location>
</feature>
<feature type="compositionally biased region" description="Low complexity" evidence="2">
    <location>
        <begin position="1338"/>
        <end position="1350"/>
    </location>
</feature>
<evidence type="ECO:0000256" key="1">
    <source>
        <dbReference type="ARBA" id="ARBA00010271"/>
    </source>
</evidence>
<feature type="region of interest" description="Disordered" evidence="2">
    <location>
        <begin position="310"/>
        <end position="343"/>
    </location>
</feature>
<feature type="compositionally biased region" description="Basic and acidic residues" evidence="2">
    <location>
        <begin position="1211"/>
        <end position="1229"/>
    </location>
</feature>
<dbReference type="OMA" id="AKFGAND"/>
<feature type="compositionally biased region" description="Basic and acidic residues" evidence="2">
    <location>
        <begin position="1308"/>
        <end position="1321"/>
    </location>
</feature>
<sequence length="1577" mass="170684">MDPRLLSSSATPATSFRLGVHREEDTTRPPSLGPPSRHSSGADALKPSSGPAIHSPSDGFSSRPSRRSTPRSSRSRRSAPRGRLLAYILFTCLICLVLLLCSFVVLHTPVSFSEKRRAFAPSVELAAPSPRKRRDSGRDAAPVDPDSSSSSGIWAILTHWLRWSSRGTALVFHNLHAHAGSERTQETPRTGVVEPSSVARLSSEEWVETADSPERDRQKSPVSSAWRAPRVPRHNGEKEGASVSQESPAGGRRETRERDRPRHDGDGRGFGDAHSDDAFLVVVDEEAKTWMERPAGAPLRRRVWYPVEEPTASPLSGGGAQGEAARGGEHGEAGTPRNEREARAEDLEAWRRHLNPLGDIFVSHADVSLYPAKRLSQCLRHPASLGDLRKALGGDFNKLAASTALQTKTGELDPEGKQQEWSSSSEEDDAHGTASFIATTAKFGANDRKGTVEKTQRVVMDLLRELEHHYPFPVGGLWPFSAASGKASRGGAERTAAALSQVPSPSPLLSPRESSSEERRTRSQPRREGSPSMSSSGLPLRPVPPPPPSVVLPFPLPNAEVLRHATERLAEQPRSPWEPVEADAVPRSSRERREGEGRSGDEAATEFPHASFLQDLRDLFLPSFSARLHRSYKEKDSDSASASSDPCHPAAVLDATRLAQSADFGRVSRHPVSGLGLLIQQEAVVSQLVNHLAQNWAVQDPRREETGFHGAATGEGNVDGDGPHREPGGAAAFGAVPISPAFAAAAILACFLETESREAPVSGTAAVSKSSTSDRGKADPLRRRRHALGAALRGAALHSALLLATAGVGSANLRREGRRAHTDVSGAASASASSHHQRLFWVTSLPVSVVTSFVPEFGEQDVPSSQIETASQLREDDTKKRKETAKNRRQIGPYPQLEANQSTGKNPMKYGSQAASVVRLALDARVASSFAPPVAFEAPSSFKTWDSLSALAASLELAEEENPSASSQKRGDLHLFFEAAPVRFRSSASADANRQTPLAKGFDPVRDTALPPVTVLQLAALTVASAVPEARAPSKLPEGKQARRSAAQIEGACESAAAFVLHVVPWVLLPEILSSSPLSFFAALGESSELRDAAKRTEREERLQEARDHVGAWARSDGTLGVETTEQFDEQLRETLRPVSRFRVERMQHLIAKMVDSGIVDSSFFASFAQLLSRHSSMELGELMLDEGTLGSKERGKGGSGFLPRMRGTQKSREQAPSKTTGEHAEGPKGSDNVNQGLGGEKGKKGGRALLFGRREFDVVLFSPATSRGPLTNQVVLDFRRAAEANNEEESSFPPFAGAAGGDGGDADGTKDSPRKEARPRHPLEFLDLELFLLPTEASTSPASPKAADPASERGNSGTRTEGTAKRGEEEDRIEESRLIKSGAPGFQDSAEDEERGEFRRFPQDIRKFRSWMHAAMKSFFISRATFCLCPQEGWLPSLCIFEALAHACIPVIIGGEEELWLPGGCLFDWIQIAVFVPLSRAPYTSLILSLIPEKEILEKQQMLWKLRQHFLYDLSPFFTAGSSGNETGSSSSIGRPSWKRGAFDSPVVDAGKLALLEIALRAPFFDYQVNKTPGER</sequence>
<keyword evidence="7" id="KW-1185">Reference proteome</keyword>
<gene>
    <name evidence="6" type="ORF">BN1204_062470</name>
    <name evidence="5" type="ORF">NCLIV_062470</name>
</gene>
<keyword evidence="3" id="KW-0812">Transmembrane</keyword>
<feature type="region of interest" description="Disordered" evidence="2">
    <location>
        <begin position="568"/>
        <end position="607"/>
    </location>
</feature>
<dbReference type="PANTHER" id="PTHR11062">
    <property type="entry name" value="EXOSTOSIN HEPARAN SULFATE GLYCOSYLTRANSFERASE -RELATED"/>
    <property type="match status" value="1"/>
</dbReference>
<reference evidence="5" key="2">
    <citation type="submission" date="2011-03" db="EMBL/GenBank/DDBJ databases">
        <title>Comparative genomics and transcriptomics of Neospora caninum and Toxoplasma gondii.</title>
        <authorList>
            <person name="Reid A.J."/>
            <person name="Sohal A."/>
            <person name="Harris D."/>
            <person name="Quail M."/>
            <person name="Sanders M."/>
            <person name="Berriman M."/>
            <person name="Wastling J.M."/>
            <person name="Pain A."/>
        </authorList>
    </citation>
    <scope>NUCLEOTIDE SEQUENCE</scope>
    <source>
        <strain evidence="5">Liverpool</strain>
    </source>
</reference>
<feature type="region of interest" description="Disordered" evidence="2">
    <location>
        <begin position="126"/>
        <end position="150"/>
    </location>
</feature>
<protein>
    <submittedName>
        <fullName evidence="6">Probable glucuronosyltransferase GUT1</fullName>
    </submittedName>
</protein>
<evidence type="ECO:0000256" key="3">
    <source>
        <dbReference type="SAM" id="Phobius"/>
    </source>
</evidence>
<dbReference type="EMBL" id="FR823393">
    <property type="protein sequence ID" value="CBZ55821.1"/>
    <property type="molecule type" value="Genomic_DNA"/>
</dbReference>
<dbReference type="GO" id="GO:0016757">
    <property type="term" value="F:glycosyltransferase activity"/>
    <property type="evidence" value="ECO:0007669"/>
    <property type="project" value="InterPro"/>
</dbReference>
<name>F0VQ24_NEOCL</name>
<dbReference type="EMBL" id="LN714487">
    <property type="protein sequence ID" value="CEL70563.1"/>
    <property type="molecule type" value="Genomic_DNA"/>
</dbReference>
<keyword evidence="3" id="KW-0472">Membrane</keyword>
<dbReference type="Pfam" id="PF03016">
    <property type="entry name" value="Exostosin_GT47"/>
    <property type="match status" value="1"/>
</dbReference>
<dbReference type="VEuPathDB" id="ToxoDB:NCLIV_062470"/>
<feature type="region of interest" description="Disordered" evidence="2">
    <location>
        <begin position="1"/>
        <end position="77"/>
    </location>
</feature>
<evidence type="ECO:0000259" key="4">
    <source>
        <dbReference type="Pfam" id="PF03016"/>
    </source>
</evidence>
<feature type="region of interest" description="Disordered" evidence="2">
    <location>
        <begin position="860"/>
        <end position="906"/>
    </location>
</feature>
<feature type="region of interest" description="Disordered" evidence="2">
    <location>
        <begin position="405"/>
        <end position="431"/>
    </location>
</feature>
<feature type="region of interest" description="Disordered" evidence="2">
    <location>
        <begin position="1286"/>
        <end position="1321"/>
    </location>
</feature>
<feature type="region of interest" description="Disordered" evidence="2">
    <location>
        <begin position="1189"/>
        <end position="1246"/>
    </location>
</feature>
<dbReference type="InterPro" id="IPR040911">
    <property type="entry name" value="Exostosin_GT47"/>
</dbReference>
<dbReference type="OrthoDB" id="331544at2759"/>
<evidence type="ECO:0000313" key="6">
    <source>
        <dbReference type="EMBL" id="CEL70563.1"/>
    </source>
</evidence>
<evidence type="ECO:0000313" key="5">
    <source>
        <dbReference type="EMBL" id="CBZ55821.1"/>
    </source>
</evidence>
<dbReference type="Proteomes" id="UP000007494">
    <property type="component" value="Chromosome XII"/>
</dbReference>
<feature type="compositionally biased region" description="Basic residues" evidence="2">
    <location>
        <begin position="64"/>
        <end position="77"/>
    </location>
</feature>
<feature type="transmembrane region" description="Helical" evidence="3">
    <location>
        <begin position="84"/>
        <end position="106"/>
    </location>
</feature>
<feature type="compositionally biased region" description="Basic and acidic residues" evidence="2">
    <location>
        <begin position="1363"/>
        <end position="1379"/>
    </location>
</feature>
<feature type="compositionally biased region" description="Low complexity" evidence="2">
    <location>
        <begin position="530"/>
        <end position="540"/>
    </location>
</feature>
<feature type="compositionally biased region" description="Polar residues" evidence="2">
    <location>
        <begin position="862"/>
        <end position="872"/>
    </location>
</feature>
<proteinExistence type="inferred from homology"/>
<feature type="compositionally biased region" description="Pro residues" evidence="2">
    <location>
        <begin position="541"/>
        <end position="551"/>
    </location>
</feature>
<dbReference type="InterPro" id="IPR004263">
    <property type="entry name" value="Exostosin"/>
</dbReference>
<reference evidence="6" key="4">
    <citation type="journal article" date="2015" name="PLoS ONE">
        <title>Comprehensive Evaluation of Toxoplasma gondii VEG and Neospora caninum LIV Genomes with Tachyzoite Stage Transcriptome and Proteome Defines Novel Transcript Features.</title>
        <authorList>
            <person name="Ramaprasad A."/>
            <person name="Mourier T."/>
            <person name="Naeem R."/>
            <person name="Malas T.B."/>
            <person name="Moussa E."/>
            <person name="Panigrahi A."/>
            <person name="Vermont S.J."/>
            <person name="Otto T.D."/>
            <person name="Wastling J."/>
            <person name="Pain A."/>
        </authorList>
    </citation>
    <scope>NUCLEOTIDE SEQUENCE</scope>
    <source>
        <strain evidence="6">Liverpool</strain>
    </source>
</reference>
<organism evidence="5 7">
    <name type="scientific">Neospora caninum (strain Liverpool)</name>
    <dbReference type="NCBI Taxonomy" id="572307"/>
    <lineage>
        <taxon>Eukaryota</taxon>
        <taxon>Sar</taxon>
        <taxon>Alveolata</taxon>
        <taxon>Apicomplexa</taxon>
        <taxon>Conoidasida</taxon>
        <taxon>Coccidia</taxon>
        <taxon>Eucoccidiorida</taxon>
        <taxon>Eimeriorina</taxon>
        <taxon>Sarcocystidae</taxon>
        <taxon>Neospora</taxon>
    </lineage>
</organism>
<dbReference type="GeneID" id="13441252"/>
<evidence type="ECO:0000256" key="2">
    <source>
        <dbReference type="SAM" id="MobiDB-lite"/>
    </source>
</evidence>
<accession>F0VQ24</accession>
<feature type="compositionally biased region" description="Basic and acidic residues" evidence="2">
    <location>
        <begin position="514"/>
        <end position="529"/>
    </location>
</feature>
<feature type="compositionally biased region" description="Polar residues" evidence="2">
    <location>
        <begin position="1"/>
        <end position="14"/>
    </location>
</feature>
<feature type="region of interest" description="Disordered" evidence="2">
    <location>
        <begin position="706"/>
        <end position="728"/>
    </location>
</feature>
<dbReference type="InParanoid" id="F0VQ24"/>
<keyword evidence="6" id="KW-0808">Transferase</keyword>
<feature type="region of interest" description="Disordered" evidence="2">
    <location>
        <begin position="179"/>
        <end position="274"/>
    </location>
</feature>
<reference evidence="5" key="1">
    <citation type="submission" date="2011-02" db="EMBL/GenBank/DDBJ databases">
        <authorList>
            <person name="Aslett M."/>
        </authorList>
    </citation>
    <scope>NUCLEOTIDE SEQUENCE</scope>
    <source>
        <strain evidence="5">Liverpool</strain>
    </source>
</reference>
<dbReference type="RefSeq" id="XP_003885847.1">
    <property type="nucleotide sequence ID" value="XM_003885798.1"/>
</dbReference>
<feature type="compositionally biased region" description="Basic and acidic residues" evidence="2">
    <location>
        <begin position="251"/>
        <end position="274"/>
    </location>
</feature>
<feature type="compositionally biased region" description="Basic and acidic residues" evidence="2">
    <location>
        <begin position="588"/>
        <end position="601"/>
    </location>
</feature>
<dbReference type="eggNOG" id="KOG1021">
    <property type="taxonomic scope" value="Eukaryota"/>
</dbReference>
<evidence type="ECO:0000313" key="7">
    <source>
        <dbReference type="Proteomes" id="UP000007494"/>
    </source>
</evidence>
<feature type="region of interest" description="Disordered" evidence="2">
    <location>
        <begin position="483"/>
        <end position="551"/>
    </location>
</feature>
<feature type="domain" description="Exostosin GT47" evidence="4">
    <location>
        <begin position="1422"/>
        <end position="1483"/>
    </location>
</feature>
<feature type="compositionally biased region" description="Basic and acidic residues" evidence="2">
    <location>
        <begin position="326"/>
        <end position="343"/>
    </location>
</feature>
<comment type="similarity">
    <text evidence="1">Belongs to the glycosyltransferase 47 family.</text>
</comment>
<keyword evidence="3" id="KW-1133">Transmembrane helix</keyword>
<dbReference type="PANTHER" id="PTHR11062:SF200">
    <property type="entry name" value="BETA-1,4-XYLOSYLTRANSFERASE IRX10L-RELATED"/>
    <property type="match status" value="1"/>
</dbReference>
<feature type="region of interest" description="Disordered" evidence="2">
    <location>
        <begin position="761"/>
        <end position="780"/>
    </location>
</feature>
<reference evidence="7" key="3">
    <citation type="journal article" date="2012" name="PLoS Pathog.">
        <title>Comparative genomics of the apicomplexan parasites Toxoplasma gondii and Neospora caninum: Coccidia differing in host range and transmission strategy.</title>
        <authorList>
            <person name="Reid A.J."/>
            <person name="Vermont S.J."/>
            <person name="Cotton J.A."/>
            <person name="Harris D."/>
            <person name="Hill-Cawthorne G.A."/>
            <person name="Konen-Waisman S."/>
            <person name="Latham S.M."/>
            <person name="Mourier T."/>
            <person name="Norton R."/>
            <person name="Quail M.A."/>
            <person name="Sanders M."/>
            <person name="Shanmugam D."/>
            <person name="Sohal A."/>
            <person name="Wasmuth J.D."/>
            <person name="Brunk B."/>
            <person name="Grigg M.E."/>
            <person name="Howard J.C."/>
            <person name="Parkinson J."/>
            <person name="Roos D.S."/>
            <person name="Trees A.J."/>
            <person name="Berriman M."/>
            <person name="Pain A."/>
            <person name="Wastling J.M."/>
        </authorList>
    </citation>
    <scope>NUCLEOTIDE SEQUENCE [LARGE SCALE GENOMIC DNA]</scope>
    <source>
        <strain evidence="7">Liverpool</strain>
    </source>
</reference>
<feature type="region of interest" description="Disordered" evidence="2">
    <location>
        <begin position="1338"/>
        <end position="1398"/>
    </location>
</feature>